<feature type="domain" description="Glycosyl hydrolase family 32 C-terminal" evidence="11">
    <location>
        <begin position="351"/>
        <end position="469"/>
    </location>
</feature>
<dbReference type="Pfam" id="PF08244">
    <property type="entry name" value="Glyco_hydro_32C"/>
    <property type="match status" value="1"/>
</dbReference>
<dbReference type="InterPro" id="IPR006232">
    <property type="entry name" value="Suc6P_hydrolase"/>
</dbReference>
<keyword evidence="5 8" id="KW-0378">Hydrolase</keyword>
<dbReference type="EMBL" id="CP060636">
    <property type="protein sequence ID" value="QNM14265.1"/>
    <property type="molecule type" value="Genomic_DNA"/>
</dbReference>
<dbReference type="InterPro" id="IPR013148">
    <property type="entry name" value="Glyco_hydro_32_N"/>
</dbReference>
<evidence type="ECO:0000256" key="5">
    <source>
        <dbReference type="ARBA" id="ARBA00022801"/>
    </source>
</evidence>
<dbReference type="AlphaFoldDB" id="A0A7G9GTY3"/>
<dbReference type="GO" id="GO:0005985">
    <property type="term" value="P:sucrose metabolic process"/>
    <property type="evidence" value="ECO:0007669"/>
    <property type="project" value="UniProtKB-UniPathway"/>
</dbReference>
<dbReference type="Gene3D" id="2.115.10.20">
    <property type="entry name" value="Glycosyl hydrolase domain, family 43"/>
    <property type="match status" value="1"/>
</dbReference>
<comment type="function">
    <text evidence="9">Enables the bacterium to metabolize sucrose as a sole carbon source.</text>
</comment>
<comment type="catalytic activity">
    <reaction evidence="8">
        <text>Hydrolysis of terminal non-reducing beta-D-fructofuranoside residues in beta-D-fructofuranosides.</text>
        <dbReference type="EC" id="3.2.1.26"/>
    </reaction>
</comment>
<keyword evidence="13" id="KW-1185">Reference proteome</keyword>
<dbReference type="KEGG" id="ehn:H9Q80_08030"/>
<dbReference type="Pfam" id="PF00251">
    <property type="entry name" value="Glyco_hydro_32N"/>
    <property type="match status" value="1"/>
</dbReference>
<dbReference type="NCBIfam" id="TIGR01322">
    <property type="entry name" value="scrB_fam"/>
    <property type="match status" value="1"/>
</dbReference>
<dbReference type="CDD" id="cd18623">
    <property type="entry name" value="GH32_ScrB-like"/>
    <property type="match status" value="1"/>
</dbReference>
<evidence type="ECO:0000313" key="12">
    <source>
        <dbReference type="EMBL" id="QNM14265.1"/>
    </source>
</evidence>
<proteinExistence type="inferred from homology"/>
<comment type="pathway">
    <text evidence="1 9">Glycan biosynthesis; sucrose metabolism.</text>
</comment>
<evidence type="ECO:0000256" key="9">
    <source>
        <dbReference type="RuleBase" id="RU365015"/>
    </source>
</evidence>
<dbReference type="InterPro" id="IPR023296">
    <property type="entry name" value="Glyco_hydro_beta-prop_sf"/>
</dbReference>
<dbReference type="SUPFAM" id="SSF75005">
    <property type="entry name" value="Arabinanase/levansucrase/invertase"/>
    <property type="match status" value="1"/>
</dbReference>
<evidence type="ECO:0000256" key="7">
    <source>
        <dbReference type="ARBA" id="ARBA00033367"/>
    </source>
</evidence>
<evidence type="ECO:0000313" key="13">
    <source>
        <dbReference type="Proteomes" id="UP000515856"/>
    </source>
</evidence>
<dbReference type="SUPFAM" id="SSF49899">
    <property type="entry name" value="Concanavalin A-like lectins/glucanases"/>
    <property type="match status" value="1"/>
</dbReference>
<evidence type="ECO:0000256" key="1">
    <source>
        <dbReference type="ARBA" id="ARBA00004914"/>
    </source>
</evidence>
<dbReference type="PROSITE" id="PS00609">
    <property type="entry name" value="GLYCOSYL_HYDROL_F32"/>
    <property type="match status" value="1"/>
</dbReference>
<evidence type="ECO:0000259" key="11">
    <source>
        <dbReference type="Pfam" id="PF08244"/>
    </source>
</evidence>
<comment type="subcellular location">
    <subcellularLocation>
        <location evidence="9">Cytoplasm</location>
    </subcellularLocation>
</comment>
<accession>A0A7G9GTY3</accession>
<dbReference type="InterPro" id="IPR013189">
    <property type="entry name" value="Glyco_hydro_32_C"/>
</dbReference>
<keyword evidence="6 8" id="KW-0326">Glycosidase</keyword>
<dbReference type="PANTHER" id="PTHR43101">
    <property type="entry name" value="BETA-FRUCTOSIDASE"/>
    <property type="match status" value="1"/>
</dbReference>
<dbReference type="UniPathway" id="UPA00238"/>
<organism evidence="12 13">
    <name type="scientific">[Eubacterium] hominis</name>
    <dbReference type="NCBI Taxonomy" id="2764325"/>
    <lineage>
        <taxon>Bacteria</taxon>
        <taxon>Bacillati</taxon>
        <taxon>Bacillota</taxon>
        <taxon>Erysipelotrichia</taxon>
        <taxon>Erysipelotrichales</taxon>
        <taxon>Erysipelotrichaceae</taxon>
        <taxon>Amedibacillus</taxon>
    </lineage>
</organism>
<evidence type="ECO:0000256" key="6">
    <source>
        <dbReference type="ARBA" id="ARBA00023295"/>
    </source>
</evidence>
<evidence type="ECO:0000256" key="3">
    <source>
        <dbReference type="ARBA" id="ARBA00012758"/>
    </source>
</evidence>
<feature type="domain" description="Glycosyl hydrolase family 32 N-terminal" evidence="10">
    <location>
        <begin position="38"/>
        <end position="333"/>
    </location>
</feature>
<sequence>MDFSNHQNRLVRMEDVSDEYINYIHQTTIEDQWYPSFHIAPPHGLLNDPNGLCQIEGTYHIFYQWFPLGPVHGLKHWRHLTTKDFIHFDDYGCAMYPDDSYDLHGCYSGMVFKEGKQCHVYYTGIDQDDKANVCYGLLKQDKIDKQGVIVSLDKKITSDNFRDPCVFKKQDTYWMLVGGESVNGIGILPVYHGDTFHTFTYQGNLNLQNHNFGYMLECPNYFEQDGKGILFFSPQGIKSSNHYDYQNVFSVTYGIGDPIQNDLNFNAQTYYEMDKGFDFYAPQIFKDESGRYILFGWLGNSKCIYPSDKNNWAHMLTIPREIIVDGDRLVQEPLEELKSLRDEERQIDTCMSLKQAAFELELEVNDYFKIEILESKENYISFEMNEKDYILDRSHMTFMYNEKYGTRRYAKRLIKENQKIRIFVDHSSIEIFADEGKTVFTSRFYLNDIKQMKVVNAKGKYWSLKSIEIENC</sequence>
<name>A0A7G9GTY3_9FIRM</name>
<dbReference type="PANTHER" id="PTHR43101:SF1">
    <property type="entry name" value="BETA-FRUCTOSIDASE"/>
    <property type="match status" value="1"/>
</dbReference>
<reference evidence="12 13" key="1">
    <citation type="submission" date="2020-08" db="EMBL/GenBank/DDBJ databases">
        <authorList>
            <person name="Liu C."/>
            <person name="Sun Q."/>
        </authorList>
    </citation>
    <scope>NUCLEOTIDE SEQUENCE [LARGE SCALE GENOMIC DNA]</scope>
    <source>
        <strain evidence="12 13">NSJ-61</strain>
    </source>
</reference>
<dbReference type="InterPro" id="IPR051214">
    <property type="entry name" value="GH32_Enzymes"/>
</dbReference>
<comment type="similarity">
    <text evidence="2 8">Belongs to the glycosyl hydrolase 32 family.</text>
</comment>
<dbReference type="GO" id="GO:0005737">
    <property type="term" value="C:cytoplasm"/>
    <property type="evidence" value="ECO:0007669"/>
    <property type="project" value="UniProtKB-SubCell"/>
</dbReference>
<dbReference type="InterPro" id="IPR001362">
    <property type="entry name" value="Glyco_hydro_32"/>
</dbReference>
<evidence type="ECO:0000256" key="4">
    <source>
        <dbReference type="ARBA" id="ARBA00019623"/>
    </source>
</evidence>
<keyword evidence="9" id="KW-0119">Carbohydrate metabolism</keyword>
<evidence type="ECO:0000259" key="10">
    <source>
        <dbReference type="Pfam" id="PF00251"/>
    </source>
</evidence>
<keyword evidence="9" id="KW-0963">Cytoplasm</keyword>
<dbReference type="Gene3D" id="2.60.120.560">
    <property type="entry name" value="Exo-inulinase, domain 1"/>
    <property type="match status" value="1"/>
</dbReference>
<dbReference type="InterPro" id="IPR013320">
    <property type="entry name" value="ConA-like_dom_sf"/>
</dbReference>
<evidence type="ECO:0000256" key="8">
    <source>
        <dbReference type="RuleBase" id="RU362110"/>
    </source>
</evidence>
<dbReference type="EC" id="3.2.1.26" evidence="3 8"/>
<dbReference type="GO" id="GO:0004564">
    <property type="term" value="F:beta-fructofuranosidase activity"/>
    <property type="evidence" value="ECO:0007669"/>
    <property type="project" value="UniProtKB-EC"/>
</dbReference>
<gene>
    <name evidence="12" type="ORF">H9Q80_08030</name>
</gene>
<protein>
    <recommendedName>
        <fullName evidence="4 8">Sucrose-6-phosphate hydrolase</fullName>
        <ecNumber evidence="3 8">3.2.1.26</ecNumber>
    </recommendedName>
    <alternativeName>
        <fullName evidence="7 9">Invertase</fullName>
    </alternativeName>
</protein>
<evidence type="ECO:0000256" key="2">
    <source>
        <dbReference type="ARBA" id="ARBA00009902"/>
    </source>
</evidence>
<dbReference type="SMART" id="SM00640">
    <property type="entry name" value="Glyco_32"/>
    <property type="match status" value="1"/>
</dbReference>
<dbReference type="InterPro" id="IPR018053">
    <property type="entry name" value="Glyco_hydro_32_AS"/>
</dbReference>
<dbReference type="Proteomes" id="UP000515856">
    <property type="component" value="Chromosome"/>
</dbReference>